<dbReference type="CDD" id="cd00077">
    <property type="entry name" value="HDc"/>
    <property type="match status" value="1"/>
</dbReference>
<dbReference type="InterPro" id="IPR003607">
    <property type="entry name" value="HD/PDEase_dom"/>
</dbReference>
<dbReference type="Pfam" id="PF13487">
    <property type="entry name" value="HD_5"/>
    <property type="match status" value="1"/>
</dbReference>
<evidence type="ECO:0000313" key="2">
    <source>
        <dbReference type="EMBL" id="TBO31135.1"/>
    </source>
</evidence>
<comment type="caution">
    <text evidence="2">The sequence shown here is derived from an EMBL/GenBank/DDBJ whole genome shotgun (WGS) entry which is preliminary data.</text>
</comment>
<organism evidence="2 3">
    <name type="scientific">Aquabacterium lacunae</name>
    <dbReference type="NCBI Taxonomy" id="2528630"/>
    <lineage>
        <taxon>Bacteria</taxon>
        <taxon>Pseudomonadati</taxon>
        <taxon>Pseudomonadota</taxon>
        <taxon>Betaproteobacteria</taxon>
        <taxon>Burkholderiales</taxon>
        <taxon>Aquabacterium</taxon>
    </lineage>
</organism>
<evidence type="ECO:0000259" key="1">
    <source>
        <dbReference type="PROSITE" id="PS51832"/>
    </source>
</evidence>
<dbReference type="PANTHER" id="PTHR43155">
    <property type="entry name" value="CYCLIC DI-GMP PHOSPHODIESTERASE PA4108-RELATED"/>
    <property type="match status" value="1"/>
</dbReference>
<dbReference type="InterPro" id="IPR037522">
    <property type="entry name" value="HD_GYP_dom"/>
</dbReference>
<dbReference type="AlphaFoldDB" id="A0A4Q9GY34"/>
<dbReference type="OrthoDB" id="9780948at2"/>
<dbReference type="PANTHER" id="PTHR43155:SF2">
    <property type="entry name" value="CYCLIC DI-GMP PHOSPHODIESTERASE PA4108"/>
    <property type="match status" value="1"/>
</dbReference>
<sequence>MAMVDTTSPSAFQTANPHALAVILDASETRSIMASEDIFDLKGMKLWARNQPVTADLQRKLMDRALQRPLETCLMVEDGVTVQTLKERLSSRVRQHPTLAALLGPQEDRLIKAMGQVRLHSVVQLLLSACESARPATFEHSVDAMALAGALQATAGGDDTAVARAMTAGLLHDIGEMYLAPTHGEGDAANNLDIDTFRQLVVHPHIGQLLLSQLTDYPKEVVRAVAEHHERLDGSGYPHRLKADGISPLGRLLAVTEETLAALRQPGAGLAQASVALRVVPAEFDERHAGTVVGAARRAAQLVAHLSDQELHARLDSLDSNLAIALERLEGLIEDTPSPASLRQAVMLGHHLVKRLRDGWNASGLWSTDGIEGEDAAEAETVCAALQARLEAIERSVRLTAGQGLSEDEQETLDQLCAIIIDHAPTGEVA</sequence>
<name>A0A4Q9GY34_9BURK</name>
<keyword evidence="3" id="KW-1185">Reference proteome</keyword>
<proteinExistence type="predicted"/>
<dbReference type="Proteomes" id="UP000292120">
    <property type="component" value="Unassembled WGS sequence"/>
</dbReference>
<gene>
    <name evidence="2" type="ORF">EYS42_07740</name>
</gene>
<dbReference type="GO" id="GO:0008081">
    <property type="term" value="F:phosphoric diester hydrolase activity"/>
    <property type="evidence" value="ECO:0007669"/>
    <property type="project" value="UniProtKB-ARBA"/>
</dbReference>
<dbReference type="SUPFAM" id="SSF109604">
    <property type="entry name" value="HD-domain/PDEase-like"/>
    <property type="match status" value="1"/>
</dbReference>
<evidence type="ECO:0000313" key="3">
    <source>
        <dbReference type="Proteomes" id="UP000292120"/>
    </source>
</evidence>
<dbReference type="Gene3D" id="1.10.3210.10">
    <property type="entry name" value="Hypothetical protein af1432"/>
    <property type="match status" value="1"/>
</dbReference>
<dbReference type="EMBL" id="SIXI01000003">
    <property type="protein sequence ID" value="TBO31135.1"/>
    <property type="molecule type" value="Genomic_DNA"/>
</dbReference>
<dbReference type="PROSITE" id="PS51832">
    <property type="entry name" value="HD_GYP"/>
    <property type="match status" value="1"/>
</dbReference>
<feature type="domain" description="HD-GYP" evidence="1">
    <location>
        <begin position="115"/>
        <end position="312"/>
    </location>
</feature>
<protein>
    <submittedName>
        <fullName evidence="2">HD domain-containing protein</fullName>
    </submittedName>
</protein>
<reference evidence="2 3" key="1">
    <citation type="submission" date="2019-02" db="EMBL/GenBank/DDBJ databases">
        <title>Aquabacterium sp. strain KMB7.</title>
        <authorList>
            <person name="Chen W.-M."/>
        </authorList>
    </citation>
    <scope>NUCLEOTIDE SEQUENCE [LARGE SCALE GENOMIC DNA]</scope>
    <source>
        <strain evidence="2 3">KMB7</strain>
    </source>
</reference>
<accession>A0A4Q9GY34</accession>